<reference evidence="1" key="1">
    <citation type="submission" date="2021-01" db="EMBL/GenBank/DDBJ databases">
        <authorList>
            <consortium name="Genoscope - CEA"/>
            <person name="William W."/>
        </authorList>
    </citation>
    <scope>NUCLEOTIDE SEQUENCE</scope>
</reference>
<dbReference type="AlphaFoldDB" id="A0A816RLA0"/>
<dbReference type="EMBL" id="HG994365">
    <property type="protein sequence ID" value="CAF2072799.1"/>
    <property type="molecule type" value="Genomic_DNA"/>
</dbReference>
<organism evidence="1">
    <name type="scientific">Brassica napus</name>
    <name type="common">Rape</name>
    <dbReference type="NCBI Taxonomy" id="3708"/>
    <lineage>
        <taxon>Eukaryota</taxon>
        <taxon>Viridiplantae</taxon>
        <taxon>Streptophyta</taxon>
        <taxon>Embryophyta</taxon>
        <taxon>Tracheophyta</taxon>
        <taxon>Spermatophyta</taxon>
        <taxon>Magnoliopsida</taxon>
        <taxon>eudicotyledons</taxon>
        <taxon>Gunneridae</taxon>
        <taxon>Pentapetalae</taxon>
        <taxon>rosids</taxon>
        <taxon>malvids</taxon>
        <taxon>Brassicales</taxon>
        <taxon>Brassicaceae</taxon>
        <taxon>Brassiceae</taxon>
        <taxon>Brassica</taxon>
    </lineage>
</organism>
<evidence type="ECO:0000313" key="1">
    <source>
        <dbReference type="EMBL" id="CAF2072799.1"/>
    </source>
</evidence>
<proteinExistence type="predicted"/>
<gene>
    <name evidence="1" type="ORF">DARMORV10_C01P25780.1</name>
</gene>
<accession>A0A816RLA0</accession>
<protein>
    <submittedName>
        <fullName evidence="1">(rape) hypothetical protein</fullName>
    </submittedName>
</protein>
<name>A0A816RLA0_BRANA</name>
<sequence length="125" mass="13766">MIVDLAMWAIYVVDANQPCPPISVVKDVVNPISIMMPHMISRFCLTSRPRELNYLPFPISRIDIPVLLEHPGYVAVVALILLEIAALGNPLIDLSLTEEEVRVAAENYAISTLGMFKVVPTNPAV</sequence>
<dbReference type="Proteomes" id="UP001295469">
    <property type="component" value="Chromosome C01"/>
</dbReference>